<dbReference type="InterPro" id="IPR016194">
    <property type="entry name" value="SPOC-like_C_dom_sf"/>
</dbReference>
<dbReference type="CDD" id="cd00789">
    <property type="entry name" value="KU_like"/>
    <property type="match status" value="1"/>
</dbReference>
<dbReference type="InterPro" id="IPR006164">
    <property type="entry name" value="DNA_bd_Ku70/Ku80"/>
</dbReference>
<dbReference type="PANTHER" id="PTHR41251">
    <property type="entry name" value="NON-HOMOLOGOUS END JOINING PROTEIN KU"/>
    <property type="match status" value="1"/>
</dbReference>
<dbReference type="InterPro" id="IPR009187">
    <property type="entry name" value="Prok_Ku"/>
</dbReference>
<proteinExistence type="inferred from homology"/>
<comment type="function">
    <text evidence="3">With LigD forms a non-homologous end joining (NHEJ) DNA repair enzyme, which repairs dsDNA breaks with reduced fidelity. Binds linear dsDNA with 5'- and 3'- overhangs but not closed circular dsDNA nor ssDNA. Recruits and stimulates the ligase activity of LigD.</text>
</comment>
<keyword evidence="6" id="KW-1185">Reference proteome</keyword>
<evidence type="ECO:0000259" key="4">
    <source>
        <dbReference type="SMART" id="SM00559"/>
    </source>
</evidence>
<comment type="subunit">
    <text evidence="3">Homodimer. Interacts with LigD.</text>
</comment>
<dbReference type="PIRSF" id="PIRSF006493">
    <property type="entry name" value="Prok_Ku"/>
    <property type="match status" value="1"/>
</dbReference>
<dbReference type="SMART" id="SM00559">
    <property type="entry name" value="Ku78"/>
    <property type="match status" value="1"/>
</dbReference>
<dbReference type="EMBL" id="JACZDF010000003">
    <property type="protein sequence ID" value="MBD9699229.1"/>
    <property type="molecule type" value="Genomic_DNA"/>
</dbReference>
<dbReference type="NCBIfam" id="TIGR02772">
    <property type="entry name" value="Ku_bact"/>
    <property type="match status" value="1"/>
</dbReference>
<dbReference type="HAMAP" id="MF_01875">
    <property type="entry name" value="Prokaryotic_Ku"/>
    <property type="match status" value="1"/>
</dbReference>
<organism evidence="5 6">
    <name type="scientific">Flavimobilis rhizosphaerae</name>
    <dbReference type="NCBI Taxonomy" id="2775421"/>
    <lineage>
        <taxon>Bacteria</taxon>
        <taxon>Bacillati</taxon>
        <taxon>Actinomycetota</taxon>
        <taxon>Actinomycetes</taxon>
        <taxon>Micrococcales</taxon>
        <taxon>Jonesiaceae</taxon>
        <taxon>Flavimobilis</taxon>
    </lineage>
</organism>
<evidence type="ECO:0000313" key="6">
    <source>
        <dbReference type="Proteomes" id="UP000642107"/>
    </source>
</evidence>
<keyword evidence="3" id="KW-0234">DNA repair</keyword>
<evidence type="ECO:0000256" key="2">
    <source>
        <dbReference type="ARBA" id="ARBA00023172"/>
    </source>
</evidence>
<name>A0ABR9DQ23_9MICO</name>
<evidence type="ECO:0000256" key="3">
    <source>
        <dbReference type="HAMAP-Rule" id="MF_01875"/>
    </source>
</evidence>
<dbReference type="Pfam" id="PF02735">
    <property type="entry name" value="Ku"/>
    <property type="match status" value="1"/>
</dbReference>
<evidence type="ECO:0000256" key="1">
    <source>
        <dbReference type="ARBA" id="ARBA00023125"/>
    </source>
</evidence>
<dbReference type="SUPFAM" id="SSF100939">
    <property type="entry name" value="SPOC domain-like"/>
    <property type="match status" value="1"/>
</dbReference>
<dbReference type="Gene3D" id="2.40.290.10">
    <property type="match status" value="1"/>
</dbReference>
<sequence>MRAIWKGTISFGLVSVPVRVFSATEEHDVPLHQVHDADGGRIRYQRRCEVCGEVVDYDHIDKAYDDGERTVVLTRDELGSLPSERSREIEVLSFVPSEQIDPILLDRTYFLEADPASRKPYALLLKALESTDRTAVARFALRQRTRLAALRARGDMLTVQTLLWPDEVRDPGDLEGRKGARVSAKELEMAKSLVESYAEDFDPDAVSDDYQVELRKLVEAKLAKGETLDTAETFGETEEGESADVVPLMEALRRSVEAARSKRKKAS</sequence>
<comment type="caution">
    <text evidence="5">The sequence shown here is derived from an EMBL/GenBank/DDBJ whole genome shotgun (WGS) entry which is preliminary data.</text>
</comment>
<dbReference type="PANTHER" id="PTHR41251:SF1">
    <property type="entry name" value="NON-HOMOLOGOUS END JOINING PROTEIN KU"/>
    <property type="match status" value="1"/>
</dbReference>
<accession>A0ABR9DQ23</accession>
<comment type="similarity">
    <text evidence="3">Belongs to the prokaryotic Ku family.</text>
</comment>
<keyword evidence="2 3" id="KW-0233">DNA recombination</keyword>
<keyword evidence="1 3" id="KW-0238">DNA-binding</keyword>
<dbReference type="RefSeq" id="WP_192279130.1">
    <property type="nucleotide sequence ID" value="NZ_JACZDF010000003.1"/>
</dbReference>
<feature type="domain" description="Ku" evidence="4">
    <location>
        <begin position="52"/>
        <end position="179"/>
    </location>
</feature>
<protein>
    <recommendedName>
        <fullName evidence="3">Non-homologous end joining protein Ku</fullName>
    </recommendedName>
</protein>
<dbReference type="Proteomes" id="UP000642107">
    <property type="component" value="Unassembled WGS sequence"/>
</dbReference>
<evidence type="ECO:0000313" key="5">
    <source>
        <dbReference type="EMBL" id="MBD9699229.1"/>
    </source>
</evidence>
<keyword evidence="3" id="KW-0227">DNA damage</keyword>
<reference evidence="5 6" key="1">
    <citation type="submission" date="2020-09" db="EMBL/GenBank/DDBJ databases">
        <title>Flavimobilis rhizosphaerae sp. nov., isolated from rhizosphere soil of Spartina alterniflora.</title>
        <authorList>
            <person name="Hanqin C."/>
        </authorList>
    </citation>
    <scope>NUCLEOTIDE SEQUENCE [LARGE SCALE GENOMIC DNA]</scope>
    <source>
        <strain evidence="5 6">GY 10621</strain>
    </source>
</reference>
<gene>
    <name evidence="3" type="primary">ku</name>
    <name evidence="5" type="ORF">IGS67_06950</name>
</gene>